<dbReference type="Pfam" id="PF13175">
    <property type="entry name" value="AAA_15"/>
    <property type="match status" value="1"/>
</dbReference>
<accession>A0A371ASR8</accession>
<comment type="caution">
    <text evidence="4">The sequence shown here is derived from an EMBL/GenBank/DDBJ whole genome shotgun (WGS) entry which is preliminary data.</text>
</comment>
<evidence type="ECO:0000256" key="2">
    <source>
        <dbReference type="SAM" id="Phobius"/>
    </source>
</evidence>
<keyword evidence="2" id="KW-1133">Transmembrane helix</keyword>
<feature type="coiled-coil region" evidence="1">
    <location>
        <begin position="169"/>
        <end position="246"/>
    </location>
</feature>
<feature type="coiled-coil region" evidence="1">
    <location>
        <begin position="539"/>
        <end position="566"/>
    </location>
</feature>
<dbReference type="Gene3D" id="3.40.50.300">
    <property type="entry name" value="P-loop containing nucleotide triphosphate hydrolases"/>
    <property type="match status" value="2"/>
</dbReference>
<dbReference type="PANTHER" id="PTHR41259">
    <property type="entry name" value="DOUBLE-STRAND BREAK REPAIR RAD50 ATPASE, PUTATIVE-RELATED"/>
    <property type="match status" value="1"/>
</dbReference>
<dbReference type="SUPFAM" id="SSF52540">
    <property type="entry name" value="P-loop containing nucleoside triphosphate hydrolases"/>
    <property type="match status" value="1"/>
</dbReference>
<keyword evidence="2" id="KW-0812">Transmembrane</keyword>
<sequence>MVKIKKIEIENFGRFHKYSIDFIEGMNLIYGDNEDGKTTLMAFIKMMFYSEQKRSRDISNNPRKKYLPWNGRSMGGAIEFENNGVDYRIEKEMGPTPAKDKTKVMNLSTGEVTLPNKEELGKVFLGTDLAGFERSIFIGQIGAFDADKEDEIGQKLSNMFSTGEENISQRQVLERLSKAKEEIQSIRGNKGILVEAKDSLEKIKETKIKIKELEDSQMEYLEEFKLKKEELEEKKAQKRILEKKIKASELFHIQQKLKSLIQKVEEEQSIKKKLMEGGIPKDQLESFLKECKVLQNKIKSQETAIKCFQDNSDLSQKSFVEITEEEYVTFKKLREQLENFERGCAYFENSLIPAILDYNATKKHLREESLKKLKTKNQRLVLIGLSGSAALAIFGVLYHPAVILAGIVSALITVFFYLRHSKKYDEMGINNPILNRMEKSVDGQIQYLNKEFCFSYNLKMNENDFLDNLYQQIQEKKEKIKSIINLKHCNVSEEFETLYFDNLSIKDKKKTLFSMREEYQLDCTKYLDKVSLYKEVKSIEMADNLLKELENNVIELRERHQAILHMANGIDRKSIDLESMINEIQIIDKQLTQLNISFEEELENTSEMKRKINLKGGEITNLEEYLTRLREKIRIPEKNLGQIEVEQKFLESKVEEIQLYYDSLVKAENVMQESAEEIRKSFGPELNQKTGEIFSQITGGKYKQVLVAKDYSLLAQPAEDTHYREASYLSNGTIDQAYLALRLAITQLIIRENEKLPLFLDDIFMQYDDKRVQEGFAFFKDNIEKEKMQSQIMMLTCHKHIVEIAKEHFKDELNMIYL</sequence>
<feature type="transmembrane region" description="Helical" evidence="2">
    <location>
        <begin position="402"/>
        <end position="418"/>
    </location>
</feature>
<gene>
    <name evidence="4" type="ORF">DWV06_14990</name>
</gene>
<evidence type="ECO:0000259" key="3">
    <source>
        <dbReference type="Pfam" id="PF13175"/>
    </source>
</evidence>
<feature type="domain" description="Endonuclease GajA/Old nuclease/RecF-like AAA" evidence="3">
    <location>
        <begin position="3"/>
        <end position="328"/>
    </location>
</feature>
<dbReference type="Proteomes" id="UP000255036">
    <property type="component" value="Unassembled WGS sequence"/>
</dbReference>
<feature type="transmembrane region" description="Helical" evidence="2">
    <location>
        <begin position="380"/>
        <end position="396"/>
    </location>
</feature>
<evidence type="ECO:0000256" key="1">
    <source>
        <dbReference type="SAM" id="Coils"/>
    </source>
</evidence>
<dbReference type="InterPro" id="IPR027417">
    <property type="entry name" value="P-loop_NTPase"/>
</dbReference>
<keyword evidence="2" id="KW-0472">Membrane</keyword>
<keyword evidence="1" id="KW-0175">Coiled coil</keyword>
<protein>
    <recommendedName>
        <fullName evidence="3">Endonuclease GajA/Old nuclease/RecF-like AAA domain-containing protein</fullName>
    </recommendedName>
</protein>
<proteinExistence type="predicted"/>
<evidence type="ECO:0000313" key="4">
    <source>
        <dbReference type="EMBL" id="RDU22582.1"/>
    </source>
</evidence>
<keyword evidence="5" id="KW-1185">Reference proteome</keyword>
<evidence type="ECO:0000313" key="5">
    <source>
        <dbReference type="Proteomes" id="UP000255036"/>
    </source>
</evidence>
<dbReference type="EMBL" id="QRCT01000049">
    <property type="protein sequence ID" value="RDU22582.1"/>
    <property type="molecule type" value="Genomic_DNA"/>
</dbReference>
<feature type="coiled-coil region" evidence="1">
    <location>
        <begin position="284"/>
        <end position="311"/>
    </location>
</feature>
<reference evidence="4 5" key="1">
    <citation type="submission" date="2018-07" db="EMBL/GenBank/DDBJ databases">
        <title>Anaerosacharophilus polymeroproducens gen. nov. sp. nov., an anaerobic bacterium isolated from salt field.</title>
        <authorList>
            <person name="Kim W."/>
            <person name="Yang S.-H."/>
            <person name="Oh J."/>
            <person name="Lee J.-H."/>
            <person name="Kwon K.K."/>
        </authorList>
    </citation>
    <scope>NUCLEOTIDE SEQUENCE [LARGE SCALE GENOMIC DNA]</scope>
    <source>
        <strain evidence="4 5">MCWD5</strain>
    </source>
</reference>
<name>A0A371ASR8_9FIRM</name>
<dbReference type="InterPro" id="IPR041685">
    <property type="entry name" value="AAA_GajA/Old/RecF-like"/>
</dbReference>
<dbReference type="AlphaFoldDB" id="A0A371ASR8"/>
<organism evidence="4 5">
    <name type="scientific">Anaerosacchariphilus polymeriproducens</name>
    <dbReference type="NCBI Taxonomy" id="1812858"/>
    <lineage>
        <taxon>Bacteria</taxon>
        <taxon>Bacillati</taxon>
        <taxon>Bacillota</taxon>
        <taxon>Clostridia</taxon>
        <taxon>Lachnospirales</taxon>
        <taxon>Lachnospiraceae</taxon>
        <taxon>Anaerosacchariphilus</taxon>
    </lineage>
</organism>
<dbReference type="PANTHER" id="PTHR41259:SF1">
    <property type="entry name" value="DOUBLE-STRAND BREAK REPAIR RAD50 ATPASE, PUTATIVE-RELATED"/>
    <property type="match status" value="1"/>
</dbReference>